<evidence type="ECO:0000313" key="9">
    <source>
        <dbReference type="Proteomes" id="UP001221898"/>
    </source>
</evidence>
<dbReference type="GO" id="GO:0003964">
    <property type="term" value="F:RNA-directed DNA polymerase activity"/>
    <property type="evidence" value="ECO:0007669"/>
    <property type="project" value="UniProtKB-KW"/>
</dbReference>
<evidence type="ECO:0000256" key="1">
    <source>
        <dbReference type="ARBA" id="ARBA00022670"/>
    </source>
</evidence>
<dbReference type="PANTHER" id="PTHR24559">
    <property type="entry name" value="TRANSPOSON TY3-I GAG-POL POLYPROTEIN"/>
    <property type="match status" value="1"/>
</dbReference>
<dbReference type="InterPro" id="IPR053134">
    <property type="entry name" value="RNA-dir_DNA_polymerase"/>
</dbReference>
<reference evidence="8" key="1">
    <citation type="journal article" date="2023" name="Science">
        <title>Genome structures resolve the early diversification of teleost fishes.</title>
        <authorList>
            <person name="Parey E."/>
            <person name="Louis A."/>
            <person name="Montfort J."/>
            <person name="Bouchez O."/>
            <person name="Roques C."/>
            <person name="Iampietro C."/>
            <person name="Lluch J."/>
            <person name="Castinel A."/>
            <person name="Donnadieu C."/>
            <person name="Desvignes T."/>
            <person name="Floi Bucao C."/>
            <person name="Jouanno E."/>
            <person name="Wen M."/>
            <person name="Mejri S."/>
            <person name="Dirks R."/>
            <person name="Jansen H."/>
            <person name="Henkel C."/>
            <person name="Chen W.J."/>
            <person name="Zahm M."/>
            <person name="Cabau C."/>
            <person name="Klopp C."/>
            <person name="Thompson A.W."/>
            <person name="Robinson-Rechavi M."/>
            <person name="Braasch I."/>
            <person name="Lecointre G."/>
            <person name="Bobe J."/>
            <person name="Postlethwait J.H."/>
            <person name="Berthelot C."/>
            <person name="Roest Crollius H."/>
            <person name="Guiguen Y."/>
        </authorList>
    </citation>
    <scope>NUCLEOTIDE SEQUENCE</scope>
    <source>
        <strain evidence="8">NC1722</strain>
    </source>
</reference>
<name>A0AAD7RJP3_9TELE</name>
<dbReference type="AlphaFoldDB" id="A0AAD7RJP3"/>
<keyword evidence="7" id="KW-0695">RNA-directed DNA polymerase</keyword>
<dbReference type="FunFam" id="3.10.10.10:FF:000007">
    <property type="entry name" value="Retrovirus-related Pol polyprotein from transposon 17.6-like Protein"/>
    <property type="match status" value="1"/>
</dbReference>
<dbReference type="Gene3D" id="3.10.10.10">
    <property type="entry name" value="HIV Type 1 Reverse Transcriptase, subunit A, domain 1"/>
    <property type="match status" value="1"/>
</dbReference>
<dbReference type="InterPro" id="IPR043502">
    <property type="entry name" value="DNA/RNA_pol_sf"/>
</dbReference>
<keyword evidence="9" id="KW-1185">Reference proteome</keyword>
<accession>A0AAD7RJP3</accession>
<proteinExistence type="predicted"/>
<gene>
    <name evidence="8" type="ORF">AAFF_G00189010</name>
</gene>
<evidence type="ECO:0000256" key="5">
    <source>
        <dbReference type="ARBA" id="ARBA00022759"/>
    </source>
</evidence>
<dbReference type="GO" id="GO:0008233">
    <property type="term" value="F:peptidase activity"/>
    <property type="evidence" value="ECO:0007669"/>
    <property type="project" value="UniProtKB-KW"/>
</dbReference>
<keyword evidence="5" id="KW-0255">Endonuclease</keyword>
<organism evidence="8 9">
    <name type="scientific">Aldrovandia affinis</name>
    <dbReference type="NCBI Taxonomy" id="143900"/>
    <lineage>
        <taxon>Eukaryota</taxon>
        <taxon>Metazoa</taxon>
        <taxon>Chordata</taxon>
        <taxon>Craniata</taxon>
        <taxon>Vertebrata</taxon>
        <taxon>Euteleostomi</taxon>
        <taxon>Actinopterygii</taxon>
        <taxon>Neopterygii</taxon>
        <taxon>Teleostei</taxon>
        <taxon>Notacanthiformes</taxon>
        <taxon>Halosauridae</taxon>
        <taxon>Aldrovandia</taxon>
    </lineage>
</organism>
<dbReference type="SUPFAM" id="SSF56672">
    <property type="entry name" value="DNA/RNA polymerases"/>
    <property type="match status" value="1"/>
</dbReference>
<dbReference type="GO" id="GO:0004519">
    <property type="term" value="F:endonuclease activity"/>
    <property type="evidence" value="ECO:0007669"/>
    <property type="project" value="UniProtKB-KW"/>
</dbReference>
<evidence type="ECO:0000256" key="2">
    <source>
        <dbReference type="ARBA" id="ARBA00022679"/>
    </source>
</evidence>
<dbReference type="GO" id="GO:0006508">
    <property type="term" value="P:proteolysis"/>
    <property type="evidence" value="ECO:0007669"/>
    <property type="project" value="UniProtKB-KW"/>
</dbReference>
<keyword evidence="1" id="KW-0645">Protease</keyword>
<dbReference type="PANTHER" id="PTHR24559:SF444">
    <property type="entry name" value="REVERSE TRANSCRIPTASE DOMAIN-CONTAINING PROTEIN"/>
    <property type="match status" value="1"/>
</dbReference>
<keyword evidence="3" id="KW-0548">Nucleotidyltransferase</keyword>
<keyword evidence="2" id="KW-0808">Transferase</keyword>
<dbReference type="EMBL" id="JAINUG010000250">
    <property type="protein sequence ID" value="KAJ8385449.1"/>
    <property type="molecule type" value="Genomic_DNA"/>
</dbReference>
<sequence length="105" mass="11958">MVQRQGASGLCFYQSPIEVASQCGDYHCLNDVTTPDRYPVPHVQDFSPRPAGKVIFSKVDLIQGYHQVPVRPEDIPKTAVITPFRLFEFLLMSFGLKMQRRRSSD</sequence>
<evidence type="ECO:0000256" key="6">
    <source>
        <dbReference type="ARBA" id="ARBA00022801"/>
    </source>
</evidence>
<evidence type="ECO:0008006" key="10">
    <source>
        <dbReference type="Google" id="ProtNLM"/>
    </source>
</evidence>
<evidence type="ECO:0000256" key="3">
    <source>
        <dbReference type="ARBA" id="ARBA00022695"/>
    </source>
</evidence>
<keyword evidence="6" id="KW-0378">Hydrolase</keyword>
<keyword evidence="4" id="KW-0540">Nuclease</keyword>
<comment type="caution">
    <text evidence="8">The sequence shown here is derived from an EMBL/GenBank/DDBJ whole genome shotgun (WGS) entry which is preliminary data.</text>
</comment>
<dbReference type="InterPro" id="IPR043128">
    <property type="entry name" value="Rev_trsase/Diguanyl_cyclase"/>
</dbReference>
<evidence type="ECO:0000313" key="8">
    <source>
        <dbReference type="EMBL" id="KAJ8385449.1"/>
    </source>
</evidence>
<dbReference type="CDD" id="cd01647">
    <property type="entry name" value="RT_LTR"/>
    <property type="match status" value="1"/>
</dbReference>
<dbReference type="Proteomes" id="UP001221898">
    <property type="component" value="Unassembled WGS sequence"/>
</dbReference>
<dbReference type="Gene3D" id="3.30.70.270">
    <property type="match status" value="1"/>
</dbReference>
<protein>
    <recommendedName>
        <fullName evidence="10">Reverse transcriptase domain-containing protein</fullName>
    </recommendedName>
</protein>
<evidence type="ECO:0000256" key="7">
    <source>
        <dbReference type="ARBA" id="ARBA00022918"/>
    </source>
</evidence>
<evidence type="ECO:0000256" key="4">
    <source>
        <dbReference type="ARBA" id="ARBA00022722"/>
    </source>
</evidence>